<evidence type="ECO:0000313" key="1">
    <source>
        <dbReference type="EMBL" id="MPN47759.1"/>
    </source>
</evidence>
<dbReference type="AlphaFoldDB" id="A0A645IBE1"/>
<comment type="caution">
    <text evidence="1">The sequence shown here is derived from an EMBL/GenBank/DDBJ whole genome shotgun (WGS) entry which is preliminary data.</text>
</comment>
<proteinExistence type="predicted"/>
<reference evidence="1" key="1">
    <citation type="submission" date="2019-08" db="EMBL/GenBank/DDBJ databases">
        <authorList>
            <person name="Kucharzyk K."/>
            <person name="Murdoch R.W."/>
            <person name="Higgins S."/>
            <person name="Loffler F."/>
        </authorList>
    </citation>
    <scope>NUCLEOTIDE SEQUENCE</scope>
</reference>
<dbReference type="EMBL" id="VSSQ01109496">
    <property type="protein sequence ID" value="MPN47759.1"/>
    <property type="molecule type" value="Genomic_DNA"/>
</dbReference>
<protein>
    <submittedName>
        <fullName evidence="1">Uncharacterized protein</fullName>
    </submittedName>
</protein>
<organism evidence="1">
    <name type="scientific">bioreactor metagenome</name>
    <dbReference type="NCBI Taxonomy" id="1076179"/>
    <lineage>
        <taxon>unclassified sequences</taxon>
        <taxon>metagenomes</taxon>
        <taxon>ecological metagenomes</taxon>
    </lineage>
</organism>
<name>A0A645IBE1_9ZZZZ</name>
<gene>
    <name evidence="1" type="ORF">SDC9_195363</name>
</gene>
<accession>A0A645IBE1</accession>
<sequence length="120" mass="13469">MRRAAAAVNVDAVWRRVYKMRFGPEPGKQLRSRGRCRAVGAVYADSKPGDVAAYRSREMVNVVGLFLSHAAHRPAYIRACLQRNRLIGEYQTLDAVFRHVGELIALTAEDLDAVVFIRIV</sequence>